<keyword evidence="2" id="KW-1185">Reference proteome</keyword>
<reference evidence="1 2" key="1">
    <citation type="submission" date="2019-05" db="EMBL/GenBank/DDBJ databases">
        <title>Another draft genome of Portunus trituberculatus and its Hox gene families provides insights of decapod evolution.</title>
        <authorList>
            <person name="Jeong J.-H."/>
            <person name="Song I."/>
            <person name="Kim S."/>
            <person name="Choi T."/>
            <person name="Kim D."/>
            <person name="Ryu S."/>
            <person name="Kim W."/>
        </authorList>
    </citation>
    <scope>NUCLEOTIDE SEQUENCE [LARGE SCALE GENOMIC DNA]</scope>
    <source>
        <tissue evidence="1">Muscle</tissue>
    </source>
</reference>
<dbReference type="AlphaFoldDB" id="A0A5B7GBV2"/>
<name>A0A5B7GBV2_PORTR</name>
<evidence type="ECO:0000313" key="1">
    <source>
        <dbReference type="EMBL" id="MPC54805.1"/>
    </source>
</evidence>
<sequence length="109" mass="12145">MHVLAMKTQRQKQKCGCSMAAASKFMNLNELYLVVSCMSACRPTTPHSLLPHPHQQIHTPNSPPMLSLPPHLEIDPSFHRDIPPLLPPLHLLFHTNPSPPQHAVALCQP</sequence>
<accession>A0A5B7GBV2</accession>
<gene>
    <name evidence="1" type="ORF">E2C01_048731</name>
</gene>
<comment type="caution">
    <text evidence="1">The sequence shown here is derived from an EMBL/GenBank/DDBJ whole genome shotgun (WGS) entry which is preliminary data.</text>
</comment>
<protein>
    <submittedName>
        <fullName evidence="1">Uncharacterized protein</fullName>
    </submittedName>
</protein>
<dbReference type="Proteomes" id="UP000324222">
    <property type="component" value="Unassembled WGS sequence"/>
</dbReference>
<organism evidence="1 2">
    <name type="scientific">Portunus trituberculatus</name>
    <name type="common">Swimming crab</name>
    <name type="synonym">Neptunus trituberculatus</name>
    <dbReference type="NCBI Taxonomy" id="210409"/>
    <lineage>
        <taxon>Eukaryota</taxon>
        <taxon>Metazoa</taxon>
        <taxon>Ecdysozoa</taxon>
        <taxon>Arthropoda</taxon>
        <taxon>Crustacea</taxon>
        <taxon>Multicrustacea</taxon>
        <taxon>Malacostraca</taxon>
        <taxon>Eumalacostraca</taxon>
        <taxon>Eucarida</taxon>
        <taxon>Decapoda</taxon>
        <taxon>Pleocyemata</taxon>
        <taxon>Brachyura</taxon>
        <taxon>Eubrachyura</taxon>
        <taxon>Portunoidea</taxon>
        <taxon>Portunidae</taxon>
        <taxon>Portuninae</taxon>
        <taxon>Portunus</taxon>
    </lineage>
</organism>
<evidence type="ECO:0000313" key="2">
    <source>
        <dbReference type="Proteomes" id="UP000324222"/>
    </source>
</evidence>
<proteinExistence type="predicted"/>
<dbReference type="EMBL" id="VSRR010012653">
    <property type="protein sequence ID" value="MPC54805.1"/>
    <property type="molecule type" value="Genomic_DNA"/>
</dbReference>